<dbReference type="Proteomes" id="UP000095767">
    <property type="component" value="Unassembled WGS sequence"/>
</dbReference>
<dbReference type="PANTHER" id="PTHR33074">
    <property type="entry name" value="EXPRESSED PROTEIN-RELATED"/>
    <property type="match status" value="1"/>
</dbReference>
<sequence length="103" mass="11113">MLMAFLRGNARVFDYFVYRAGPGKPPSLDLIPAGPCPTTIGFCPRHEVGVLPCGGAGEHYALAFLALRLSPRVAHDVHVFSSETRAWSVKVARVSADTETASR</sequence>
<dbReference type="AlphaFoldDB" id="A0A1E5VBV7"/>
<evidence type="ECO:0000313" key="1">
    <source>
        <dbReference type="EMBL" id="OEL22515.1"/>
    </source>
</evidence>
<dbReference type="OrthoDB" id="695762at2759"/>
<protein>
    <submittedName>
        <fullName evidence="1">Uncharacterized protein</fullName>
    </submittedName>
</protein>
<proteinExistence type="predicted"/>
<reference evidence="1 2" key="1">
    <citation type="submission" date="2016-09" db="EMBL/GenBank/DDBJ databases">
        <title>The draft genome of Dichanthelium oligosanthes: A C3 panicoid grass species.</title>
        <authorList>
            <person name="Studer A.J."/>
            <person name="Schnable J.C."/>
            <person name="Brutnell T.P."/>
        </authorList>
    </citation>
    <scope>NUCLEOTIDE SEQUENCE [LARGE SCALE GENOMIC DNA]</scope>
    <source>
        <strain evidence="2">cv. Kellogg 1175</strain>
        <tissue evidence="1">Leaf</tissue>
    </source>
</reference>
<dbReference type="PANTHER" id="PTHR33074:SF85">
    <property type="entry name" value="DUF1618 DOMAIN-CONTAINING PROTEIN"/>
    <property type="match status" value="1"/>
</dbReference>
<evidence type="ECO:0000313" key="2">
    <source>
        <dbReference type="Proteomes" id="UP000095767"/>
    </source>
</evidence>
<gene>
    <name evidence="1" type="ORF">BAE44_0016462</name>
</gene>
<name>A0A1E5VBV7_9POAL</name>
<organism evidence="1 2">
    <name type="scientific">Dichanthelium oligosanthes</name>
    <dbReference type="NCBI Taxonomy" id="888268"/>
    <lineage>
        <taxon>Eukaryota</taxon>
        <taxon>Viridiplantae</taxon>
        <taxon>Streptophyta</taxon>
        <taxon>Embryophyta</taxon>
        <taxon>Tracheophyta</taxon>
        <taxon>Spermatophyta</taxon>
        <taxon>Magnoliopsida</taxon>
        <taxon>Liliopsida</taxon>
        <taxon>Poales</taxon>
        <taxon>Poaceae</taxon>
        <taxon>PACMAD clade</taxon>
        <taxon>Panicoideae</taxon>
        <taxon>Panicodae</taxon>
        <taxon>Paniceae</taxon>
        <taxon>Dichantheliinae</taxon>
        <taxon>Dichanthelium</taxon>
    </lineage>
</organism>
<dbReference type="EMBL" id="LWDX02045111">
    <property type="protein sequence ID" value="OEL22515.1"/>
    <property type="molecule type" value="Genomic_DNA"/>
</dbReference>
<accession>A0A1E5VBV7</accession>
<keyword evidence="2" id="KW-1185">Reference proteome</keyword>
<comment type="caution">
    <text evidence="1">The sequence shown here is derived from an EMBL/GenBank/DDBJ whole genome shotgun (WGS) entry which is preliminary data.</text>
</comment>